<accession>A0A3L6TBX1</accession>
<dbReference type="GO" id="GO:0004386">
    <property type="term" value="F:helicase activity"/>
    <property type="evidence" value="ECO:0007669"/>
    <property type="project" value="UniProtKB-KW"/>
</dbReference>
<organism evidence="3 4">
    <name type="scientific">Panicum miliaceum</name>
    <name type="common">Proso millet</name>
    <name type="synonym">Broomcorn millet</name>
    <dbReference type="NCBI Taxonomy" id="4540"/>
    <lineage>
        <taxon>Eukaryota</taxon>
        <taxon>Viridiplantae</taxon>
        <taxon>Streptophyta</taxon>
        <taxon>Embryophyta</taxon>
        <taxon>Tracheophyta</taxon>
        <taxon>Spermatophyta</taxon>
        <taxon>Magnoliopsida</taxon>
        <taxon>Liliopsida</taxon>
        <taxon>Poales</taxon>
        <taxon>Poaceae</taxon>
        <taxon>PACMAD clade</taxon>
        <taxon>Panicoideae</taxon>
        <taxon>Panicodae</taxon>
        <taxon>Paniceae</taxon>
        <taxon>Panicinae</taxon>
        <taxon>Panicum</taxon>
        <taxon>Panicum sect. Panicum</taxon>
    </lineage>
</organism>
<feature type="domain" description="AAA ATPase AAA+ lid" evidence="2">
    <location>
        <begin position="42"/>
        <end position="65"/>
    </location>
</feature>
<protein>
    <submittedName>
        <fullName evidence="3">Mosaic virus helicase domain binding protein</fullName>
    </submittedName>
</protein>
<keyword evidence="3" id="KW-0067">ATP-binding</keyword>
<dbReference type="InterPro" id="IPR041569">
    <property type="entry name" value="AAA_lid_3"/>
</dbReference>
<proteinExistence type="predicted"/>
<dbReference type="OrthoDB" id="10251136at2759"/>
<reference evidence="4" key="1">
    <citation type="journal article" date="2019" name="Nat. Commun.">
        <title>The genome of broomcorn millet.</title>
        <authorList>
            <person name="Zou C."/>
            <person name="Miki D."/>
            <person name="Li D."/>
            <person name="Tang Q."/>
            <person name="Xiao L."/>
            <person name="Rajput S."/>
            <person name="Deng P."/>
            <person name="Jia W."/>
            <person name="Huang R."/>
            <person name="Zhang M."/>
            <person name="Sun Y."/>
            <person name="Hu J."/>
            <person name="Fu X."/>
            <person name="Schnable P.S."/>
            <person name="Li F."/>
            <person name="Zhang H."/>
            <person name="Feng B."/>
            <person name="Zhu X."/>
            <person name="Liu R."/>
            <person name="Schnable J.C."/>
            <person name="Zhu J.-K."/>
            <person name="Zhang H."/>
        </authorList>
    </citation>
    <scope>NUCLEOTIDE SEQUENCE [LARGE SCALE GENOMIC DNA]</scope>
</reference>
<gene>
    <name evidence="3" type="ORF">C2845_PM03G25820</name>
</gene>
<dbReference type="Proteomes" id="UP000275267">
    <property type="component" value="Unassembled WGS sequence"/>
</dbReference>
<feature type="region of interest" description="Disordered" evidence="1">
    <location>
        <begin position="1"/>
        <end position="27"/>
    </location>
</feature>
<keyword evidence="3" id="KW-0378">Hydrolase</keyword>
<keyword evidence="3" id="KW-0347">Helicase</keyword>
<dbReference type="Pfam" id="PF17862">
    <property type="entry name" value="AAA_lid_3"/>
    <property type="match status" value="1"/>
</dbReference>
<dbReference type="STRING" id="4540.A0A3L6TBX1"/>
<dbReference type="SMR" id="A0A3L6TBX1"/>
<dbReference type="Gene3D" id="1.10.8.60">
    <property type="match status" value="1"/>
</dbReference>
<keyword evidence="4" id="KW-1185">Reference proteome</keyword>
<feature type="compositionally biased region" description="Polar residues" evidence="1">
    <location>
        <begin position="7"/>
        <end position="27"/>
    </location>
</feature>
<evidence type="ECO:0000259" key="2">
    <source>
        <dbReference type="Pfam" id="PF17862"/>
    </source>
</evidence>
<comment type="caution">
    <text evidence="3">The sequence shown here is derived from an EMBL/GenBank/DDBJ whole genome shotgun (WGS) entry which is preliminary data.</text>
</comment>
<keyword evidence="3" id="KW-0547">Nucleotide-binding</keyword>
<sequence length="81" mass="9056">MPLPDPNVQTLLPKNQSKGQSFKLSNNDLGRLPVETKVLLLGYSGSDLRTLCEEAAMTPIRERNPQNILTINVNQSWLHNS</sequence>
<dbReference type="EMBL" id="PQIB02000002">
    <property type="protein sequence ID" value="RLN35048.1"/>
    <property type="molecule type" value="Genomic_DNA"/>
</dbReference>
<name>A0A3L6TBX1_PANMI</name>
<evidence type="ECO:0000256" key="1">
    <source>
        <dbReference type="SAM" id="MobiDB-lite"/>
    </source>
</evidence>
<evidence type="ECO:0000313" key="4">
    <source>
        <dbReference type="Proteomes" id="UP000275267"/>
    </source>
</evidence>
<evidence type="ECO:0000313" key="3">
    <source>
        <dbReference type="EMBL" id="RLN35048.1"/>
    </source>
</evidence>
<dbReference type="AlphaFoldDB" id="A0A3L6TBX1"/>